<evidence type="ECO:0000256" key="3">
    <source>
        <dbReference type="ARBA" id="ARBA00016995"/>
    </source>
</evidence>
<accession>A0A7R8ZN86</accession>
<feature type="compositionally biased region" description="Acidic residues" evidence="12">
    <location>
        <begin position="540"/>
        <end position="560"/>
    </location>
</feature>
<dbReference type="InterPro" id="IPR019787">
    <property type="entry name" value="Znf_PHD-finger"/>
</dbReference>
<keyword evidence="8" id="KW-0524">Neurogenesis</keyword>
<evidence type="ECO:0000256" key="10">
    <source>
        <dbReference type="ARBA" id="ARBA00023163"/>
    </source>
</evidence>
<feature type="compositionally biased region" description="Basic and acidic residues" evidence="12">
    <location>
        <begin position="187"/>
        <end position="216"/>
    </location>
</feature>
<evidence type="ECO:0000256" key="2">
    <source>
        <dbReference type="ARBA" id="ARBA00006097"/>
    </source>
</evidence>
<feature type="region of interest" description="Disordered" evidence="12">
    <location>
        <begin position="1"/>
        <end position="304"/>
    </location>
</feature>
<feature type="compositionally biased region" description="Acidic residues" evidence="12">
    <location>
        <begin position="9"/>
        <end position="20"/>
    </location>
</feature>
<evidence type="ECO:0000256" key="4">
    <source>
        <dbReference type="ARBA" id="ARBA00022723"/>
    </source>
</evidence>
<dbReference type="GO" id="GO:0008270">
    <property type="term" value="F:zinc ion binding"/>
    <property type="evidence" value="ECO:0007669"/>
    <property type="project" value="UniProtKB-KW"/>
</dbReference>
<dbReference type="InterPro" id="IPR038045">
    <property type="entry name" value="PHF10_PHD_finger_1"/>
</dbReference>
<reference evidence="13" key="1">
    <citation type="submission" date="2020-11" db="EMBL/GenBank/DDBJ databases">
        <authorList>
            <person name="Tran Van P."/>
        </authorList>
    </citation>
    <scope>NUCLEOTIDE SEQUENCE</scope>
</reference>
<dbReference type="GO" id="GO:0071564">
    <property type="term" value="C:npBAF complex"/>
    <property type="evidence" value="ECO:0007669"/>
    <property type="project" value="InterPro"/>
</dbReference>
<evidence type="ECO:0000256" key="9">
    <source>
        <dbReference type="ARBA" id="ARBA00023015"/>
    </source>
</evidence>
<proteinExistence type="inferred from homology"/>
<dbReference type="CDD" id="cd15528">
    <property type="entry name" value="PHD1_PHF10"/>
    <property type="match status" value="1"/>
</dbReference>
<evidence type="ECO:0000256" key="6">
    <source>
        <dbReference type="ARBA" id="ARBA00022771"/>
    </source>
</evidence>
<gene>
    <name evidence="13" type="ORF">CTOB1V02_LOCUS8759</name>
</gene>
<keyword evidence="6" id="KW-0863">Zinc-finger</keyword>
<dbReference type="GO" id="GO:0007399">
    <property type="term" value="P:nervous system development"/>
    <property type="evidence" value="ECO:0007669"/>
    <property type="project" value="UniProtKB-KW"/>
</dbReference>
<comment type="similarity">
    <text evidence="2">Belongs to the SAYP family.</text>
</comment>
<feature type="compositionally biased region" description="Basic residues" evidence="12">
    <location>
        <begin position="276"/>
        <end position="296"/>
    </location>
</feature>
<feature type="compositionally biased region" description="Acidic residues" evidence="12">
    <location>
        <begin position="107"/>
        <end position="121"/>
    </location>
</feature>
<dbReference type="PROSITE" id="PS50016">
    <property type="entry name" value="ZF_PHD_2"/>
    <property type="match status" value="2"/>
</dbReference>
<dbReference type="InterPro" id="IPR011011">
    <property type="entry name" value="Znf_FYVE_PHD"/>
</dbReference>
<dbReference type="PANTHER" id="PTHR45888">
    <property type="entry name" value="HL01030P-RELATED"/>
    <property type="match status" value="1"/>
</dbReference>
<evidence type="ECO:0000256" key="8">
    <source>
        <dbReference type="ARBA" id="ARBA00022902"/>
    </source>
</evidence>
<feature type="region of interest" description="Disordered" evidence="12">
    <location>
        <begin position="540"/>
        <end position="562"/>
    </location>
</feature>
<protein>
    <recommendedName>
        <fullName evidence="3">PHD finger protein 10</fullName>
    </recommendedName>
</protein>
<dbReference type="SMART" id="SM00184">
    <property type="entry name" value="RING"/>
    <property type="match status" value="3"/>
</dbReference>
<dbReference type="InterPro" id="IPR001841">
    <property type="entry name" value="Znf_RING"/>
</dbReference>
<dbReference type="EMBL" id="OB663049">
    <property type="protein sequence ID" value="CAD7230903.1"/>
    <property type="molecule type" value="Genomic_DNA"/>
</dbReference>
<comment type="subcellular location">
    <subcellularLocation>
        <location evidence="1">Nucleus</location>
    </subcellularLocation>
</comment>
<dbReference type="SMART" id="SM00249">
    <property type="entry name" value="PHD"/>
    <property type="match status" value="3"/>
</dbReference>
<evidence type="ECO:0000313" key="13">
    <source>
        <dbReference type="EMBL" id="CAD7230903.1"/>
    </source>
</evidence>
<organism evidence="13">
    <name type="scientific">Cyprideis torosa</name>
    <dbReference type="NCBI Taxonomy" id="163714"/>
    <lineage>
        <taxon>Eukaryota</taxon>
        <taxon>Metazoa</taxon>
        <taxon>Ecdysozoa</taxon>
        <taxon>Arthropoda</taxon>
        <taxon>Crustacea</taxon>
        <taxon>Oligostraca</taxon>
        <taxon>Ostracoda</taxon>
        <taxon>Podocopa</taxon>
        <taxon>Podocopida</taxon>
        <taxon>Cytherocopina</taxon>
        <taxon>Cytheroidea</taxon>
        <taxon>Cytherideidae</taxon>
        <taxon>Cyprideis</taxon>
    </lineage>
</organism>
<feature type="compositionally biased region" description="Low complexity" evidence="12">
    <location>
        <begin position="90"/>
        <end position="99"/>
    </location>
</feature>
<keyword evidence="11" id="KW-0539">Nucleus</keyword>
<keyword evidence="7" id="KW-0862">Zinc</keyword>
<keyword evidence="4" id="KW-0479">Metal-binding</keyword>
<keyword evidence="5" id="KW-0677">Repeat</keyword>
<evidence type="ECO:0000256" key="11">
    <source>
        <dbReference type="ARBA" id="ARBA00023242"/>
    </source>
</evidence>
<name>A0A7R8ZN86_9CRUS</name>
<dbReference type="InterPro" id="IPR001965">
    <property type="entry name" value="Znf_PHD"/>
</dbReference>
<dbReference type="InterPro" id="IPR013083">
    <property type="entry name" value="Znf_RING/FYVE/PHD"/>
</dbReference>
<evidence type="ECO:0000256" key="12">
    <source>
        <dbReference type="SAM" id="MobiDB-lite"/>
    </source>
</evidence>
<dbReference type="AlphaFoldDB" id="A0A7R8ZN86"/>
<dbReference type="SUPFAM" id="SSF57903">
    <property type="entry name" value="FYVE/PHD zinc finger"/>
    <property type="match status" value="2"/>
</dbReference>
<dbReference type="CDD" id="cd15529">
    <property type="entry name" value="PHD2_PHF10"/>
    <property type="match status" value="1"/>
</dbReference>
<feature type="compositionally biased region" description="Polar residues" evidence="12">
    <location>
        <begin position="240"/>
        <end position="260"/>
    </location>
</feature>
<dbReference type="PANTHER" id="PTHR45888:SF4">
    <property type="entry name" value="PHD FINGER PROTEIN 10"/>
    <property type="match status" value="1"/>
</dbReference>
<evidence type="ECO:0000256" key="1">
    <source>
        <dbReference type="ARBA" id="ARBA00004123"/>
    </source>
</evidence>
<sequence length="773" mass="86381">MEALRGYGDDDSGSSNEDEGVVYARQSTFNAEDMETESNPVGAGDYMSLEALNEEEAEKSASTADRDFAQRATIEQAPREKLILKISTKGGASSAAESGGRAGGWAAEEEDSVDVAEEDAGFDSAAEGPQEDLMDESVMSEAGSEDHRLSHNPLFKGGPRTVPEIVAEDSEAARDGLEENGGIRPRRGQEADAQEGKKLDFHDRLPAHALKRKPDDGFDFPEPPSQPRTPIGVLEACVQDESNLSMASTGTESTITNLSLTEPPTPAGGDTTPPSQRKKRAPKRKAPSAATKRKQQRARERERTLASVPIKGGGEGLKLEDLVSYRWPQGDPKAEFFMLQEQLSTWLELKSFRRRFPNLVRRSLDREEREHVMGLSPALTEAVCDLGLTALSTDEVLHALAVEFPGHCEQLRRELQERVRRARRERKEEERERATSIVHKRAKAMAKAAAFNEQLNSSRKRHYMELNSFVVQLPQSTMRVMPPEATKPGIYPIALTPAQYCDFYKTYTSAELKYMPVNTVLYGPINHGDMIIDEQFLADSEEEREDEEGVKEEGISSDEEGAPRCKACQQGKKNKQGRREQVIQCSECATWSHPSCIDLDEKEVVERMRSYPWQCMDCKTCYLCKDVDDEDKMIFCDMCDRGYHIYCIGLRRVPNGRWHCGECAQCDSCGSTHPAGKNPDETERGPTWQHEYDKIEDGIRRYSHTLCVPCSKLYHKGKYCSVCHRCFDSPSTPSEGWGKCRKCGKYLHVDCATTQRGETEQDVVCPGCKAGKK</sequence>
<keyword evidence="9" id="KW-0805">Transcription regulation</keyword>
<dbReference type="Pfam" id="PF00628">
    <property type="entry name" value="PHD"/>
    <property type="match status" value="2"/>
</dbReference>
<keyword evidence="10" id="KW-0804">Transcription</keyword>
<dbReference type="Gene3D" id="3.30.40.10">
    <property type="entry name" value="Zinc/RING finger domain, C3HC4 (zinc finger)"/>
    <property type="match status" value="1"/>
</dbReference>
<dbReference type="OrthoDB" id="1903104at2759"/>
<evidence type="ECO:0000256" key="5">
    <source>
        <dbReference type="ARBA" id="ARBA00022737"/>
    </source>
</evidence>
<evidence type="ECO:0000256" key="7">
    <source>
        <dbReference type="ARBA" id="ARBA00022833"/>
    </source>
</evidence>